<organism evidence="1 2">
    <name type="scientific">Araneus ventricosus</name>
    <name type="common">Orbweaver spider</name>
    <name type="synonym">Epeira ventricosa</name>
    <dbReference type="NCBI Taxonomy" id="182803"/>
    <lineage>
        <taxon>Eukaryota</taxon>
        <taxon>Metazoa</taxon>
        <taxon>Ecdysozoa</taxon>
        <taxon>Arthropoda</taxon>
        <taxon>Chelicerata</taxon>
        <taxon>Arachnida</taxon>
        <taxon>Araneae</taxon>
        <taxon>Araneomorphae</taxon>
        <taxon>Entelegynae</taxon>
        <taxon>Araneoidea</taxon>
        <taxon>Araneidae</taxon>
        <taxon>Araneus</taxon>
    </lineage>
</organism>
<gene>
    <name evidence="1" type="ORF">AVEN_66536_1</name>
</gene>
<proteinExistence type="predicted"/>
<dbReference type="Proteomes" id="UP000499080">
    <property type="component" value="Unassembled WGS sequence"/>
</dbReference>
<evidence type="ECO:0000313" key="2">
    <source>
        <dbReference type="Proteomes" id="UP000499080"/>
    </source>
</evidence>
<protein>
    <submittedName>
        <fullName evidence="1">Uncharacterized protein</fullName>
    </submittedName>
</protein>
<evidence type="ECO:0000313" key="1">
    <source>
        <dbReference type="EMBL" id="GBM26304.1"/>
    </source>
</evidence>
<name>A0A4Y2EEQ3_ARAVE</name>
<sequence>MIGDFYRTSFVGLLDSVGNDIFRRCRWWESMHGHRSAELVDIYCVDGSIRIAVLVYLESFRQTSTRSYHPWILLGWTHEVSLIYLVPMTLDANLIDRVVKATARVGESHAHFECA</sequence>
<dbReference type="EMBL" id="BGPR01000557">
    <property type="protein sequence ID" value="GBM26304.1"/>
    <property type="molecule type" value="Genomic_DNA"/>
</dbReference>
<dbReference type="AlphaFoldDB" id="A0A4Y2EEQ3"/>
<keyword evidence="2" id="KW-1185">Reference proteome</keyword>
<reference evidence="1 2" key="1">
    <citation type="journal article" date="2019" name="Sci. Rep.">
        <title>Orb-weaving spider Araneus ventricosus genome elucidates the spidroin gene catalogue.</title>
        <authorList>
            <person name="Kono N."/>
            <person name="Nakamura H."/>
            <person name="Ohtoshi R."/>
            <person name="Moran D.A.P."/>
            <person name="Shinohara A."/>
            <person name="Yoshida Y."/>
            <person name="Fujiwara M."/>
            <person name="Mori M."/>
            <person name="Tomita M."/>
            <person name="Arakawa K."/>
        </authorList>
    </citation>
    <scope>NUCLEOTIDE SEQUENCE [LARGE SCALE GENOMIC DNA]</scope>
</reference>
<accession>A0A4Y2EEQ3</accession>
<comment type="caution">
    <text evidence="1">The sequence shown here is derived from an EMBL/GenBank/DDBJ whole genome shotgun (WGS) entry which is preliminary data.</text>
</comment>